<evidence type="ECO:0000256" key="5">
    <source>
        <dbReference type="SAM" id="Phobius"/>
    </source>
</evidence>
<feature type="transmembrane region" description="Helical" evidence="5">
    <location>
        <begin position="346"/>
        <end position="367"/>
    </location>
</feature>
<protein>
    <submittedName>
        <fullName evidence="7">MFS transporter</fullName>
    </submittedName>
</protein>
<feature type="transmembrane region" description="Helical" evidence="5">
    <location>
        <begin position="90"/>
        <end position="107"/>
    </location>
</feature>
<keyword evidence="8" id="KW-1185">Reference proteome</keyword>
<evidence type="ECO:0000256" key="1">
    <source>
        <dbReference type="ARBA" id="ARBA00004651"/>
    </source>
</evidence>
<evidence type="ECO:0000313" key="8">
    <source>
        <dbReference type="Proteomes" id="UP000265719"/>
    </source>
</evidence>
<evidence type="ECO:0000259" key="6">
    <source>
        <dbReference type="PROSITE" id="PS50850"/>
    </source>
</evidence>
<feature type="transmembrane region" description="Helical" evidence="5">
    <location>
        <begin position="60"/>
        <end position="78"/>
    </location>
</feature>
<comment type="subcellular location">
    <subcellularLocation>
        <location evidence="1">Cell membrane</location>
        <topology evidence="1">Multi-pass membrane protein</topology>
    </subcellularLocation>
</comment>
<feature type="transmembrane region" description="Helical" evidence="5">
    <location>
        <begin position="373"/>
        <end position="391"/>
    </location>
</feature>
<evidence type="ECO:0000256" key="2">
    <source>
        <dbReference type="ARBA" id="ARBA00022692"/>
    </source>
</evidence>
<keyword evidence="2 5" id="KW-0812">Transmembrane</keyword>
<dbReference type="InterPro" id="IPR052714">
    <property type="entry name" value="MFS_Exporter"/>
</dbReference>
<feature type="transmembrane region" description="Helical" evidence="5">
    <location>
        <begin position="174"/>
        <end position="195"/>
    </location>
</feature>
<dbReference type="PANTHER" id="PTHR23531:SF1">
    <property type="entry name" value="QUINOLENE RESISTANCE PROTEIN NORA"/>
    <property type="match status" value="1"/>
</dbReference>
<dbReference type="InterPro" id="IPR011701">
    <property type="entry name" value="MFS"/>
</dbReference>
<feature type="domain" description="Major facilitator superfamily (MFS) profile" evidence="6">
    <location>
        <begin position="24"/>
        <end position="398"/>
    </location>
</feature>
<evidence type="ECO:0000256" key="3">
    <source>
        <dbReference type="ARBA" id="ARBA00022989"/>
    </source>
</evidence>
<dbReference type="InterPro" id="IPR036259">
    <property type="entry name" value="MFS_trans_sf"/>
</dbReference>
<evidence type="ECO:0000256" key="4">
    <source>
        <dbReference type="ARBA" id="ARBA00023136"/>
    </source>
</evidence>
<dbReference type="GO" id="GO:0022857">
    <property type="term" value="F:transmembrane transporter activity"/>
    <property type="evidence" value="ECO:0007669"/>
    <property type="project" value="InterPro"/>
</dbReference>
<feature type="transmembrane region" description="Helical" evidence="5">
    <location>
        <begin position="284"/>
        <end position="306"/>
    </location>
</feature>
<feature type="transmembrane region" description="Helical" evidence="5">
    <location>
        <begin position="223"/>
        <end position="246"/>
    </location>
</feature>
<reference evidence="7" key="1">
    <citation type="submission" date="2020-10" db="EMBL/GenBank/DDBJ databases">
        <title>De novo genome project of the cellulose decomposer Thermobifida halotolerans type strain.</title>
        <authorList>
            <person name="Nagy I."/>
            <person name="Horvath B."/>
            <person name="Kukolya J."/>
            <person name="Nagy I."/>
            <person name="Orsini M."/>
        </authorList>
    </citation>
    <scope>NUCLEOTIDE SEQUENCE</scope>
    <source>
        <strain evidence="7">DSM 44931</strain>
    </source>
</reference>
<dbReference type="SUPFAM" id="SSF103473">
    <property type="entry name" value="MFS general substrate transporter"/>
    <property type="match status" value="1"/>
</dbReference>
<keyword evidence="4 5" id="KW-0472">Membrane</keyword>
<dbReference type="PROSITE" id="PS50850">
    <property type="entry name" value="MFS"/>
    <property type="match status" value="1"/>
</dbReference>
<accession>A0AA97M394</accession>
<feature type="transmembrane region" description="Helical" evidence="5">
    <location>
        <begin position="20"/>
        <end position="40"/>
    </location>
</feature>
<dbReference type="PANTHER" id="PTHR23531">
    <property type="entry name" value="QUINOLENE RESISTANCE PROTEIN NORA"/>
    <property type="match status" value="1"/>
</dbReference>
<organism evidence="7 8">
    <name type="scientific">Thermobifida halotolerans</name>
    <dbReference type="NCBI Taxonomy" id="483545"/>
    <lineage>
        <taxon>Bacteria</taxon>
        <taxon>Bacillati</taxon>
        <taxon>Actinomycetota</taxon>
        <taxon>Actinomycetes</taxon>
        <taxon>Streptosporangiales</taxon>
        <taxon>Nocardiopsidaceae</taxon>
        <taxon>Thermobifida</taxon>
    </lineage>
</organism>
<feature type="transmembrane region" description="Helical" evidence="5">
    <location>
        <begin position="113"/>
        <end position="137"/>
    </location>
</feature>
<gene>
    <name evidence="7" type="ORF">NI17_018620</name>
</gene>
<name>A0AA97M394_9ACTN</name>
<proteinExistence type="predicted"/>
<dbReference type="Proteomes" id="UP000265719">
    <property type="component" value="Chromosome"/>
</dbReference>
<dbReference type="Gene3D" id="1.20.1250.20">
    <property type="entry name" value="MFS general substrate transporter like domains"/>
    <property type="match status" value="1"/>
</dbReference>
<feature type="transmembrane region" description="Helical" evidence="5">
    <location>
        <begin position="149"/>
        <end position="168"/>
    </location>
</feature>
<dbReference type="KEGG" id="thao:NI17_018620"/>
<dbReference type="AlphaFoldDB" id="A0AA97M394"/>
<feature type="transmembrane region" description="Helical" evidence="5">
    <location>
        <begin position="312"/>
        <end position="334"/>
    </location>
</feature>
<feature type="transmembrane region" description="Helical" evidence="5">
    <location>
        <begin position="252"/>
        <end position="272"/>
    </location>
</feature>
<dbReference type="InterPro" id="IPR020846">
    <property type="entry name" value="MFS_dom"/>
</dbReference>
<dbReference type="Pfam" id="PF07690">
    <property type="entry name" value="MFS_1"/>
    <property type="match status" value="1"/>
</dbReference>
<keyword evidence="3 5" id="KW-1133">Transmembrane helix</keyword>
<sequence length="404" mass="40516">MSFFPPRHRNRGGNHAPGPLAERGFLLLLVTTLGMFANHAPLLSVVPLWSAEGGSGHGGVGATTGVTMATTVGIQLCMGPLLRRFGPYRLLAAGGLLLGVPTFGYPLSADLAWVLSVSAVRGLGFGIITVAGSALVAELTTPAQRGRAVGWYGIAVGLPQVVFLPLGVWAAESFGFTMVFLVTGASSALAAPLVVAGMPRRRAGGGTPLRGGPRSAAGRLRPLAAPGTLMVVSACALGGITSFLPLALEGAAAAPAALFTLSAAMIAGRWAAGAWSDRTGMGRLLVPGTVMCAAGMGGLAAAAAALPVPAVAAAALYGFGFGALQNDTLVVMFHRAGPRGHGTASAVWNIAFDAGTGVGSVSAGVLAQTVEIPGAYSVAAVLITAAVPLAWNDARRERDTARTP</sequence>
<dbReference type="GO" id="GO:0005886">
    <property type="term" value="C:plasma membrane"/>
    <property type="evidence" value="ECO:0007669"/>
    <property type="project" value="UniProtKB-SubCell"/>
</dbReference>
<dbReference type="EMBL" id="CP063196">
    <property type="protein sequence ID" value="UOE18775.1"/>
    <property type="molecule type" value="Genomic_DNA"/>
</dbReference>
<evidence type="ECO:0000313" key="7">
    <source>
        <dbReference type="EMBL" id="UOE18775.1"/>
    </source>
</evidence>
<dbReference type="RefSeq" id="WP_243597545.1">
    <property type="nucleotide sequence ID" value="NZ_CP063196.1"/>
</dbReference>